<protein>
    <submittedName>
        <fullName evidence="2">Uncharacterized protein</fullName>
    </submittedName>
</protein>
<dbReference type="Gene3D" id="1.20.1250.20">
    <property type="entry name" value="MFS general substrate transporter like domains"/>
    <property type="match status" value="1"/>
</dbReference>
<gene>
    <name evidence="2" type="ORF">E2562_015493</name>
</gene>
<reference evidence="2 3" key="1">
    <citation type="submission" date="2019-11" db="EMBL/GenBank/DDBJ databases">
        <title>Whole genome sequence of Oryza granulata.</title>
        <authorList>
            <person name="Li W."/>
        </authorList>
    </citation>
    <scope>NUCLEOTIDE SEQUENCE [LARGE SCALE GENOMIC DNA]</scope>
    <source>
        <strain evidence="3">cv. Menghai</strain>
        <tissue evidence="2">Leaf</tissue>
    </source>
</reference>
<keyword evidence="1" id="KW-1133">Transmembrane helix</keyword>
<keyword evidence="3" id="KW-1185">Reference proteome</keyword>
<dbReference type="Proteomes" id="UP000479710">
    <property type="component" value="Unassembled WGS sequence"/>
</dbReference>
<keyword evidence="1" id="KW-0812">Transmembrane</keyword>
<dbReference type="AlphaFoldDB" id="A0A6G1BXB0"/>
<sequence length="84" mass="9734">MKFLHRHGRQLLSTIVCWFMLDIVFYSLNLFMKDIFTDIGWFGDASKTGILEQTYKIACTQAIITIRGTLLGYFFTVAFVERLG</sequence>
<dbReference type="InterPro" id="IPR036259">
    <property type="entry name" value="MFS_trans_sf"/>
</dbReference>
<accession>A0A6G1BXB0</accession>
<comment type="caution">
    <text evidence="2">The sequence shown here is derived from an EMBL/GenBank/DDBJ whole genome shotgun (WGS) entry which is preliminary data.</text>
</comment>
<dbReference type="OrthoDB" id="1298255at2759"/>
<name>A0A6G1BXB0_9ORYZ</name>
<dbReference type="EMBL" id="SPHZ02000011">
    <property type="protein sequence ID" value="KAF0892431.1"/>
    <property type="molecule type" value="Genomic_DNA"/>
</dbReference>
<organism evidence="2 3">
    <name type="scientific">Oryza meyeriana var. granulata</name>
    <dbReference type="NCBI Taxonomy" id="110450"/>
    <lineage>
        <taxon>Eukaryota</taxon>
        <taxon>Viridiplantae</taxon>
        <taxon>Streptophyta</taxon>
        <taxon>Embryophyta</taxon>
        <taxon>Tracheophyta</taxon>
        <taxon>Spermatophyta</taxon>
        <taxon>Magnoliopsida</taxon>
        <taxon>Liliopsida</taxon>
        <taxon>Poales</taxon>
        <taxon>Poaceae</taxon>
        <taxon>BOP clade</taxon>
        <taxon>Oryzoideae</taxon>
        <taxon>Oryzeae</taxon>
        <taxon>Oryzinae</taxon>
        <taxon>Oryza</taxon>
        <taxon>Oryza meyeriana</taxon>
    </lineage>
</organism>
<proteinExistence type="predicted"/>
<evidence type="ECO:0000256" key="1">
    <source>
        <dbReference type="SAM" id="Phobius"/>
    </source>
</evidence>
<evidence type="ECO:0000313" key="3">
    <source>
        <dbReference type="Proteomes" id="UP000479710"/>
    </source>
</evidence>
<feature type="transmembrane region" description="Helical" evidence="1">
    <location>
        <begin position="12"/>
        <end position="32"/>
    </location>
</feature>
<keyword evidence="1" id="KW-0472">Membrane</keyword>
<evidence type="ECO:0000313" key="2">
    <source>
        <dbReference type="EMBL" id="KAF0892431.1"/>
    </source>
</evidence>